<organism evidence="4 5">
    <name type="scientific">Fonsecaea monophora</name>
    <dbReference type="NCBI Taxonomy" id="254056"/>
    <lineage>
        <taxon>Eukaryota</taxon>
        <taxon>Fungi</taxon>
        <taxon>Dikarya</taxon>
        <taxon>Ascomycota</taxon>
        <taxon>Pezizomycotina</taxon>
        <taxon>Eurotiomycetes</taxon>
        <taxon>Chaetothyriomycetidae</taxon>
        <taxon>Chaetothyriales</taxon>
        <taxon>Herpotrichiellaceae</taxon>
        <taxon>Fonsecaea</taxon>
    </lineage>
</organism>
<feature type="region of interest" description="Disordered" evidence="1">
    <location>
        <begin position="538"/>
        <end position="561"/>
    </location>
</feature>
<dbReference type="OrthoDB" id="674604at2759"/>
<dbReference type="InterPro" id="IPR058525">
    <property type="entry name" value="DUF8212"/>
</dbReference>
<reference evidence="4 5" key="1">
    <citation type="submission" date="2016-03" db="EMBL/GenBank/DDBJ databases">
        <title>Draft genome sequence of the Fonsecaea monophora CBS 269.37.</title>
        <authorList>
            <person name="Bombassaro A."/>
            <person name="Vinicius W.A."/>
            <person name="De Hoog S."/>
            <person name="Sun J."/>
            <person name="Souza E.M."/>
            <person name="Raittz R.T."/>
            <person name="Costa F."/>
            <person name="Leao A.C."/>
            <person name="Tadra-Sfeir M.Z."/>
            <person name="Baura V."/>
            <person name="Balsanelli E."/>
            <person name="Pedrosa F.O."/>
            <person name="Moreno L.F."/>
            <person name="Steffens M.B."/>
            <person name="Xi L."/>
            <person name="Bocca A.L."/>
            <person name="Felipe M.S."/>
            <person name="Teixeira M."/>
            <person name="Telles Filho F.Q."/>
            <person name="Azevedo C.M."/>
            <person name="Gomes R."/>
            <person name="Vicente V.A."/>
        </authorList>
    </citation>
    <scope>NUCLEOTIDE SEQUENCE [LARGE SCALE GENOMIC DNA]</scope>
    <source>
        <strain evidence="4 5">CBS 269.37</strain>
    </source>
</reference>
<keyword evidence="5" id="KW-1185">Reference proteome</keyword>
<protein>
    <submittedName>
        <fullName evidence="4">Uncharacterized protein</fullName>
    </submittedName>
</protein>
<feature type="compositionally biased region" description="Basic and acidic residues" evidence="1">
    <location>
        <begin position="550"/>
        <end position="561"/>
    </location>
</feature>
<evidence type="ECO:0000256" key="1">
    <source>
        <dbReference type="SAM" id="MobiDB-lite"/>
    </source>
</evidence>
<comment type="caution">
    <text evidence="4">The sequence shown here is derived from an EMBL/GenBank/DDBJ whole genome shotgun (WGS) entry which is preliminary data.</text>
</comment>
<gene>
    <name evidence="4" type="ORF">AYO21_02814</name>
</gene>
<dbReference type="EMBL" id="LVKK01000013">
    <property type="protein sequence ID" value="OAG42863.1"/>
    <property type="molecule type" value="Genomic_DNA"/>
</dbReference>
<name>A0A177FF28_9EURO</name>
<dbReference type="AlphaFoldDB" id="A0A177FF28"/>
<proteinExistence type="predicted"/>
<dbReference type="RefSeq" id="XP_022514815.1">
    <property type="nucleotide sequence ID" value="XM_022652790.1"/>
</dbReference>
<dbReference type="Pfam" id="PF26640">
    <property type="entry name" value="DUF8212"/>
    <property type="match status" value="1"/>
</dbReference>
<sequence>MRLLRRSDTGEFNLTEHFGNDTIPPYAILSHTWGADTEEVTFQDLTNGTGKDKPGYEKIRFCGEQARQDDLQYFWIDTCCIDKSSSAELTEAINSMYTWYRKSAVCYAYLSDVEHNRKETGIIDGYLESRWWTRAWTLQELIAPNHVVLFDKHWSRIGTKTELTFSISVKTGIDEDVLRDPYAIFNKSVAQRMSWASKRQAKRIEDVSYSLLGIFDLSMALIYGEGRRAFTRLQQEILKVTGDQSLFAHCFSPHTVQELRERGDPDILLPMFAESPMDFKDSGRIVSCNQYSHQTGVSVTDIGIHLRMQLVSPPDDCYLGLIPRDCWIGLIPCAYQHRPEMITGILLRRWTHDNRYRRVTPGSNVGTFLVHCKDAVDARHEDIVIDYAQSELRLMLPGRNSTIFTRSIIVKRNFTFPTWKFAGSEPNGVWDVATSTLHIVGQREPGVHCVVLAFEYEGRVLCVYVKLSISPTAITEKVELYSMSAENYTVWLALEYVLRGKQADHSRNQLAVDIQASVSSQKVFNHIITRLELAPKKRDERLEGGMQDNDGDKNQDRHLEE</sequence>
<feature type="domain" description="Heterokaryon incompatibility" evidence="2">
    <location>
        <begin position="26"/>
        <end position="117"/>
    </location>
</feature>
<dbReference type="Pfam" id="PF06985">
    <property type="entry name" value="HET"/>
    <property type="match status" value="1"/>
</dbReference>
<evidence type="ECO:0000259" key="3">
    <source>
        <dbReference type="Pfam" id="PF26640"/>
    </source>
</evidence>
<evidence type="ECO:0000259" key="2">
    <source>
        <dbReference type="Pfam" id="PF06985"/>
    </source>
</evidence>
<evidence type="ECO:0000313" key="4">
    <source>
        <dbReference type="EMBL" id="OAG42863.1"/>
    </source>
</evidence>
<accession>A0A177FF28</accession>
<dbReference type="PANTHER" id="PTHR10622:SF10">
    <property type="entry name" value="HET DOMAIN-CONTAINING PROTEIN"/>
    <property type="match status" value="1"/>
</dbReference>
<feature type="domain" description="DUF8212" evidence="3">
    <location>
        <begin position="228"/>
        <end position="286"/>
    </location>
</feature>
<dbReference type="Proteomes" id="UP000077002">
    <property type="component" value="Unassembled WGS sequence"/>
</dbReference>
<dbReference type="InterPro" id="IPR010730">
    <property type="entry name" value="HET"/>
</dbReference>
<evidence type="ECO:0000313" key="5">
    <source>
        <dbReference type="Proteomes" id="UP000077002"/>
    </source>
</evidence>
<dbReference type="GeneID" id="34597987"/>
<dbReference type="PANTHER" id="PTHR10622">
    <property type="entry name" value="HET DOMAIN-CONTAINING PROTEIN"/>
    <property type="match status" value="1"/>
</dbReference>